<evidence type="ECO:0000256" key="6">
    <source>
        <dbReference type="ARBA" id="ARBA00023242"/>
    </source>
</evidence>
<keyword evidence="6 8" id="KW-0539">Nucleus</keyword>
<name>A0A4P7NC54_PYROR</name>
<reference evidence="10 11" key="1">
    <citation type="journal article" date="2019" name="Mol. Biol. Evol.">
        <title>Blast fungal genomes show frequent chromosomal changes, gene gains and losses, and effector gene turnover.</title>
        <authorList>
            <person name="Gomez Luciano L.B."/>
            <person name="Jason Tsai I."/>
            <person name="Chuma I."/>
            <person name="Tosa Y."/>
            <person name="Chen Y.H."/>
            <person name="Li J.Y."/>
            <person name="Li M.Y."/>
            <person name="Jade Lu M.Y."/>
            <person name="Nakayashiki H."/>
            <person name="Li W.H."/>
        </authorList>
    </citation>
    <scope>NUCLEOTIDE SEQUENCE [LARGE SCALE GENOMIC DNA]</scope>
    <source>
        <strain evidence="10">MZ5-1-6</strain>
    </source>
</reference>
<keyword evidence="8" id="KW-0010">Activator</keyword>
<keyword evidence="5 8" id="KW-0804">Transcription</keyword>
<feature type="compositionally biased region" description="Low complexity" evidence="9">
    <location>
        <begin position="168"/>
        <end position="197"/>
    </location>
</feature>
<protein>
    <recommendedName>
        <fullName evidence="3 8">Mediator of RNA polymerase II transcription subunit 4</fullName>
    </recommendedName>
    <alternativeName>
        <fullName evidence="7 8">Mediator complex subunit 4</fullName>
    </alternativeName>
</protein>
<evidence type="ECO:0000256" key="1">
    <source>
        <dbReference type="ARBA" id="ARBA00004123"/>
    </source>
</evidence>
<comment type="function">
    <text evidence="8">Component of the Mediator complex, a coactivator involved in the regulated transcription of nearly all RNA polymerase II-dependent genes. Mediator functions as a bridge to convey information from gene-specific regulatory proteins to the basal RNA polymerase II transcription machinery. Mediator is recruited to promoters by direct interactions with regulatory proteins and serves as a scaffold for the assembly of a functional preinitiation complex with RNA polymerase II and the general transcription factors.</text>
</comment>
<comment type="subunit">
    <text evidence="8">Component of the Mediator complex.</text>
</comment>
<evidence type="ECO:0000256" key="2">
    <source>
        <dbReference type="ARBA" id="ARBA00009626"/>
    </source>
</evidence>
<gene>
    <name evidence="8" type="primary">MED4</name>
    <name evidence="10" type="ORF">PoMZ_02922</name>
</gene>
<evidence type="ECO:0000256" key="7">
    <source>
        <dbReference type="ARBA" id="ARBA00031257"/>
    </source>
</evidence>
<evidence type="ECO:0000256" key="5">
    <source>
        <dbReference type="ARBA" id="ARBA00023163"/>
    </source>
</evidence>
<feature type="region of interest" description="Disordered" evidence="9">
    <location>
        <begin position="273"/>
        <end position="347"/>
    </location>
</feature>
<comment type="similarity">
    <text evidence="2 8">Belongs to the Mediator complex subunit 4 family.</text>
</comment>
<dbReference type="GO" id="GO:0016592">
    <property type="term" value="C:mediator complex"/>
    <property type="evidence" value="ECO:0007669"/>
    <property type="project" value="InterPro"/>
</dbReference>
<dbReference type="EMBL" id="CP034206">
    <property type="protein sequence ID" value="QBZ57984.1"/>
    <property type="molecule type" value="Genomic_DNA"/>
</dbReference>
<dbReference type="SMR" id="A0A4P7NC54"/>
<comment type="subcellular location">
    <subcellularLocation>
        <location evidence="1 8">Nucleus</location>
    </subcellularLocation>
</comment>
<keyword evidence="4 8" id="KW-0805">Transcription regulation</keyword>
<feature type="compositionally biased region" description="Basic and acidic residues" evidence="9">
    <location>
        <begin position="273"/>
        <end position="304"/>
    </location>
</feature>
<accession>A0A4P7NC54</accession>
<sequence>MDAVIDARFERVEKALAALIDSIAKYNPSLQVGNDLIAAEEELQDGLAQVQRHQENHVHIKNLRDASTALDNQIRGTLVTLSTTRKEMTSTPGTIFPDKQPNEISFDELLSYARRISKTTLPPAGVTNGVVAPPSNDDDQSQQQNQLSSAAPSAAATPNGTAPPTPAPASALTPQPQQQPQTTIASAAASPPSQPAANVLPQDWSNWLNPHTGTLFIPWPQDNQIRIGALSANEILAERGVVIKGFDPVEEERRAAEAAAEAKRREEELAEAERVAMAEREAQARAEMERRREAREREQREALRRGSTALDAGAAASVGLASPTSASPAVKKQFQFMGDDDDDDDSD</sequence>
<feature type="region of interest" description="Disordered" evidence="9">
    <location>
        <begin position="121"/>
        <end position="205"/>
    </location>
</feature>
<proteinExistence type="inferred from homology"/>
<feature type="compositionally biased region" description="Acidic residues" evidence="9">
    <location>
        <begin position="338"/>
        <end position="347"/>
    </location>
</feature>
<evidence type="ECO:0000256" key="3">
    <source>
        <dbReference type="ARBA" id="ARBA00020629"/>
    </source>
</evidence>
<evidence type="ECO:0000256" key="8">
    <source>
        <dbReference type="RuleBase" id="RU364141"/>
    </source>
</evidence>
<dbReference type="InterPro" id="IPR019258">
    <property type="entry name" value="Mediator_Med4"/>
</dbReference>
<dbReference type="OMA" id="WPLEDKI"/>
<evidence type="ECO:0000313" key="10">
    <source>
        <dbReference type="EMBL" id="QBZ57984.1"/>
    </source>
</evidence>
<evidence type="ECO:0000256" key="4">
    <source>
        <dbReference type="ARBA" id="ARBA00023015"/>
    </source>
</evidence>
<organism evidence="10 11">
    <name type="scientific">Pyricularia oryzae</name>
    <name type="common">Rice blast fungus</name>
    <name type="synonym">Magnaporthe oryzae</name>
    <dbReference type="NCBI Taxonomy" id="318829"/>
    <lineage>
        <taxon>Eukaryota</taxon>
        <taxon>Fungi</taxon>
        <taxon>Dikarya</taxon>
        <taxon>Ascomycota</taxon>
        <taxon>Pezizomycotina</taxon>
        <taxon>Sordariomycetes</taxon>
        <taxon>Sordariomycetidae</taxon>
        <taxon>Magnaporthales</taxon>
        <taxon>Pyriculariaceae</taxon>
        <taxon>Pyricularia</taxon>
    </lineage>
</organism>
<dbReference type="Pfam" id="PF10018">
    <property type="entry name" value="Med4"/>
    <property type="match status" value="1"/>
</dbReference>
<dbReference type="GO" id="GO:0003712">
    <property type="term" value="F:transcription coregulator activity"/>
    <property type="evidence" value="ECO:0007669"/>
    <property type="project" value="InterPro"/>
</dbReference>
<feature type="compositionally biased region" description="Low complexity" evidence="9">
    <location>
        <begin position="141"/>
        <end position="160"/>
    </location>
</feature>
<evidence type="ECO:0000256" key="9">
    <source>
        <dbReference type="SAM" id="MobiDB-lite"/>
    </source>
</evidence>
<dbReference type="GO" id="GO:0006357">
    <property type="term" value="P:regulation of transcription by RNA polymerase II"/>
    <property type="evidence" value="ECO:0007669"/>
    <property type="project" value="InterPro"/>
</dbReference>
<dbReference type="AlphaFoldDB" id="A0A4P7NC54"/>
<dbReference type="Proteomes" id="UP000294847">
    <property type="component" value="Chromosome 3"/>
</dbReference>
<evidence type="ECO:0000313" key="11">
    <source>
        <dbReference type="Proteomes" id="UP000294847"/>
    </source>
</evidence>